<comment type="function">
    <text evidence="5">Subunit of TORC1 and TORC2, which regulate cell growth and survival in response to nutrient and hormonal signals.</text>
</comment>
<dbReference type="Proteomes" id="UP001152747">
    <property type="component" value="Unassembled WGS sequence"/>
</dbReference>
<feature type="repeat" description="WD" evidence="4">
    <location>
        <begin position="77"/>
        <end position="111"/>
    </location>
</feature>
<comment type="subcellular location">
    <subcellularLocation>
        <location evidence="5">Cytoplasm</location>
    </subcellularLocation>
</comment>
<accession>A0A9P1I153</accession>
<evidence type="ECO:0000313" key="7">
    <source>
        <dbReference type="Proteomes" id="UP001152747"/>
    </source>
</evidence>
<evidence type="ECO:0000313" key="6">
    <source>
        <dbReference type="EMBL" id="CAI5437699.1"/>
    </source>
</evidence>
<dbReference type="GO" id="GO:0031932">
    <property type="term" value="C:TORC2 complex"/>
    <property type="evidence" value="ECO:0007669"/>
    <property type="project" value="UniProtKB-UniRule"/>
</dbReference>
<dbReference type="AlphaFoldDB" id="A0A9P1I153"/>
<dbReference type="InterPro" id="IPR037588">
    <property type="entry name" value="MLST8"/>
</dbReference>
<keyword evidence="2 4" id="KW-0853">WD repeat</keyword>
<dbReference type="SMART" id="SM00320">
    <property type="entry name" value="WD40"/>
    <property type="match status" value="6"/>
</dbReference>
<evidence type="ECO:0000256" key="5">
    <source>
        <dbReference type="RuleBase" id="RU369068"/>
    </source>
</evidence>
<dbReference type="PROSITE" id="PS50082">
    <property type="entry name" value="WD_REPEATS_2"/>
    <property type="match status" value="3"/>
</dbReference>
<dbReference type="InterPro" id="IPR001680">
    <property type="entry name" value="WD40_rpt"/>
</dbReference>
<dbReference type="Gene3D" id="2.130.10.10">
    <property type="entry name" value="YVTN repeat-like/Quinoprotein amine dehydrogenase"/>
    <property type="match status" value="1"/>
</dbReference>
<organism evidence="6 7">
    <name type="scientific">Caenorhabditis angaria</name>
    <dbReference type="NCBI Taxonomy" id="860376"/>
    <lineage>
        <taxon>Eukaryota</taxon>
        <taxon>Metazoa</taxon>
        <taxon>Ecdysozoa</taxon>
        <taxon>Nematoda</taxon>
        <taxon>Chromadorea</taxon>
        <taxon>Rhabditida</taxon>
        <taxon>Rhabditina</taxon>
        <taxon>Rhabditomorpha</taxon>
        <taxon>Rhabditoidea</taxon>
        <taxon>Rhabditidae</taxon>
        <taxon>Peloderinae</taxon>
        <taxon>Caenorhabditis</taxon>
    </lineage>
</organism>
<dbReference type="EMBL" id="CANHGI010000001">
    <property type="protein sequence ID" value="CAI5437699.1"/>
    <property type="molecule type" value="Genomic_DNA"/>
</dbReference>
<dbReference type="SUPFAM" id="SSF50978">
    <property type="entry name" value="WD40 repeat-like"/>
    <property type="match status" value="1"/>
</dbReference>
<dbReference type="Pfam" id="PF00400">
    <property type="entry name" value="WD40"/>
    <property type="match status" value="3"/>
</dbReference>
<dbReference type="GO" id="GO:0005737">
    <property type="term" value="C:cytoplasm"/>
    <property type="evidence" value="ECO:0007669"/>
    <property type="project" value="UniProtKB-SubCell"/>
</dbReference>
<dbReference type="InterPro" id="IPR019775">
    <property type="entry name" value="WD40_repeat_CS"/>
</dbReference>
<protein>
    <recommendedName>
        <fullName evidence="5">Target of rapamycin complex subunit lst8</fullName>
        <shortName evidence="5">TORC subunit lst8</shortName>
    </recommendedName>
</protein>
<evidence type="ECO:0000256" key="2">
    <source>
        <dbReference type="ARBA" id="ARBA00022574"/>
    </source>
</evidence>
<dbReference type="PROSITE" id="PS00678">
    <property type="entry name" value="WD_REPEATS_1"/>
    <property type="match status" value="2"/>
</dbReference>
<keyword evidence="5" id="KW-0963">Cytoplasm</keyword>
<feature type="repeat" description="WD" evidence="4">
    <location>
        <begin position="1"/>
        <end position="28"/>
    </location>
</feature>
<keyword evidence="7" id="KW-1185">Reference proteome</keyword>
<proteinExistence type="inferred from homology"/>
<gene>
    <name evidence="6" type="ORF">CAMP_LOCUS336</name>
</gene>
<dbReference type="GO" id="GO:0031929">
    <property type="term" value="P:TOR signaling"/>
    <property type="evidence" value="ECO:0007669"/>
    <property type="project" value="UniProtKB-UniRule"/>
</dbReference>
<name>A0A9P1I153_9PELO</name>
<dbReference type="InterPro" id="IPR020472">
    <property type="entry name" value="WD40_PAC1"/>
</dbReference>
<dbReference type="InterPro" id="IPR036322">
    <property type="entry name" value="WD40_repeat_dom_sf"/>
</dbReference>
<dbReference type="PANTHER" id="PTHR19842">
    <property type="entry name" value="G BETA-LIKE PROTEIN GBL"/>
    <property type="match status" value="1"/>
</dbReference>
<keyword evidence="3 5" id="KW-0677">Repeat</keyword>
<dbReference type="GO" id="GO:0032956">
    <property type="term" value="P:regulation of actin cytoskeleton organization"/>
    <property type="evidence" value="ECO:0007669"/>
    <property type="project" value="TreeGrafter"/>
</dbReference>
<comment type="similarity">
    <text evidence="1 5">Belongs to the WD repeat LST8 family.</text>
</comment>
<reference evidence="6" key="1">
    <citation type="submission" date="2022-11" db="EMBL/GenBank/DDBJ databases">
        <authorList>
            <person name="Kikuchi T."/>
        </authorList>
    </citation>
    <scope>NUCLEOTIDE SEQUENCE</scope>
    <source>
        <strain evidence="6">PS1010</strain>
    </source>
</reference>
<comment type="subunit">
    <text evidence="5">Part of TORC1 complex. Part of the TORC2 complex.</text>
</comment>
<dbReference type="InterPro" id="IPR015943">
    <property type="entry name" value="WD40/YVTN_repeat-like_dom_sf"/>
</dbReference>
<sequence length="329" mass="36719">MPENLLVSASYDQTIKIWNIADGRMEATIQHNEGQVNALSLTTNGRDLALGAWQKVRIYDVSMSKDPKATIDLPKNVTVVGFEISGRWMYTGGDDGACRIWEMRSNQLVANRTLSFTPAQVTSMVPHVNQTEMFISTNAGQVIVWDVTSNETHQLPMPEKLGLLESVQKLSVRPDGKRLSGITNRGRLLCWDVKTRQIDPVPNNRFDNIIQNDKWYGTLINKDNEDCRLNNGYGLSCRYSSDGSHIVASSSGPDIHVFNAETLRQVATLRTDCEWNWDAIFSPDGKHIFSGGSDAKIKVWETATASRVTHYEGHVKPITAMCINNPPPN</sequence>
<dbReference type="OrthoDB" id="400at2759"/>
<evidence type="ECO:0000256" key="4">
    <source>
        <dbReference type="PROSITE-ProRule" id="PRU00221"/>
    </source>
</evidence>
<dbReference type="PRINTS" id="PR00320">
    <property type="entry name" value="GPROTEINBRPT"/>
</dbReference>
<comment type="caution">
    <text evidence="6">The sequence shown here is derived from an EMBL/GenBank/DDBJ whole genome shotgun (WGS) entry which is preliminary data.</text>
</comment>
<evidence type="ECO:0000256" key="1">
    <source>
        <dbReference type="ARBA" id="ARBA00009890"/>
    </source>
</evidence>
<feature type="repeat" description="WD" evidence="4">
    <location>
        <begin position="281"/>
        <end position="310"/>
    </location>
</feature>
<dbReference type="GO" id="GO:0031931">
    <property type="term" value="C:TORC1 complex"/>
    <property type="evidence" value="ECO:0007669"/>
    <property type="project" value="UniProtKB-UniRule"/>
</dbReference>
<dbReference type="PANTHER" id="PTHR19842:SF0">
    <property type="entry name" value="TARGET OF RAPAMYCIN COMPLEX SUBUNIT LST8"/>
    <property type="match status" value="1"/>
</dbReference>
<evidence type="ECO:0000256" key="3">
    <source>
        <dbReference type="ARBA" id="ARBA00022737"/>
    </source>
</evidence>